<keyword evidence="1" id="KW-0472">Membrane</keyword>
<dbReference type="EMBL" id="JAGGLB010000001">
    <property type="protein sequence ID" value="MBP1988604.1"/>
    <property type="molecule type" value="Genomic_DNA"/>
</dbReference>
<proteinExistence type="predicted"/>
<dbReference type="InterPro" id="IPR043751">
    <property type="entry name" value="DUF5696"/>
</dbReference>
<dbReference type="Pfam" id="PF18952">
    <property type="entry name" value="DUF5696"/>
    <property type="match status" value="1"/>
</dbReference>
<evidence type="ECO:0000313" key="3">
    <source>
        <dbReference type="Proteomes" id="UP001519287"/>
    </source>
</evidence>
<comment type="caution">
    <text evidence="2">The sequence shown here is derived from an EMBL/GenBank/DDBJ whole genome shotgun (WGS) entry which is preliminary data.</text>
</comment>
<reference evidence="2 3" key="1">
    <citation type="submission" date="2021-03" db="EMBL/GenBank/DDBJ databases">
        <title>Genomic Encyclopedia of Type Strains, Phase IV (KMG-IV): sequencing the most valuable type-strain genomes for metagenomic binning, comparative biology and taxonomic classification.</title>
        <authorList>
            <person name="Goeker M."/>
        </authorList>
    </citation>
    <scope>NUCLEOTIDE SEQUENCE [LARGE SCALE GENOMIC DNA]</scope>
    <source>
        <strain evidence="2 3">DSM 26048</strain>
    </source>
</reference>
<sequence length="778" mass="86154">MFKHIRVAIGAWFRSKLTTIIIVGLIVAILGYIFLSAEQQKGDLGTYSPQKAAAFIQGLKLTTGDPAGEKMNFAGTDWIQVAESADASLWLDPVIGKIALKRGGDAWLSNPGAEQLAKDQTKGLGQTNLQSPFIFRFLEKDKQNETAGNTIEHKAQISWKTLEFGIGVTYHMADLGITVYTEYTLDDGQLVVNIPELGIYEDKENRLVSLDVLPFFGAAMNGPDGYMLVPDGPGGIIRFNKEHLDQIVPYRFPIYGDDPAAILANAKWERTDIAYPVFGMNREENGFITIVEQGATKTSVVATPAGLSTGFNQVNPRITLRRYYEQPVGLSQSRNVYESRLNIEPFTARYIPLMQGQADYVGMAKAYRSYLTDKAGVKPLGTSAGAPPIFLNVLLSTSEQTPSGEKVVKVSSLSQVGDMVQALKKDGVTQMQVGLEGWQHGGVPGALPSRFPVESAIGGKKDMIKLSAALKAEHIPLRLDDKLYYAGDQLNSSFSSRQDAIRNISGSTVKSEFHTGDNDNKAHFFYFISPQIMLNKILSKALKGWEELDVSGIGLQEMGGLLYSDFKPDHYTTRETSIKVYQQIMDSIKKDIGSVTSSGFEDWQGGSGGGFAYALGYVDHMFHFPLEYNYDLIIDEQVPFYPIAVHGLVTYSGQAGNLRRNPEVDRLREIEYGAIPAYLVTNEDPGQLGRTNFPWLYSSKFSQLKPQIVQEYKQQMEVASDVWGSFIENHRKLAEGVYETTYSGGRRIWVNYKDQPFKQDGFVVKELSYAVIDKGGAQ</sequence>
<name>A0ABS4IPQ6_9BACL</name>
<evidence type="ECO:0000256" key="1">
    <source>
        <dbReference type="SAM" id="Phobius"/>
    </source>
</evidence>
<gene>
    <name evidence="2" type="ORF">J2Z66_000199</name>
</gene>
<keyword evidence="1" id="KW-0812">Transmembrane</keyword>
<organism evidence="2 3">
    <name type="scientific">Paenibacillus eucommiae</name>
    <dbReference type="NCBI Taxonomy" id="1355755"/>
    <lineage>
        <taxon>Bacteria</taxon>
        <taxon>Bacillati</taxon>
        <taxon>Bacillota</taxon>
        <taxon>Bacilli</taxon>
        <taxon>Bacillales</taxon>
        <taxon>Paenibacillaceae</taxon>
        <taxon>Paenibacillus</taxon>
    </lineage>
</organism>
<dbReference type="RefSeq" id="WP_209968724.1">
    <property type="nucleotide sequence ID" value="NZ_JAGGLB010000001.1"/>
</dbReference>
<accession>A0ABS4IPQ6</accession>
<feature type="transmembrane region" description="Helical" evidence="1">
    <location>
        <begin position="12"/>
        <end position="35"/>
    </location>
</feature>
<dbReference type="Proteomes" id="UP001519287">
    <property type="component" value="Unassembled WGS sequence"/>
</dbReference>
<protein>
    <submittedName>
        <fullName evidence="2">Uncharacterized protein</fullName>
    </submittedName>
</protein>
<keyword evidence="1" id="KW-1133">Transmembrane helix</keyword>
<evidence type="ECO:0000313" key="2">
    <source>
        <dbReference type="EMBL" id="MBP1988604.1"/>
    </source>
</evidence>
<keyword evidence="3" id="KW-1185">Reference proteome</keyword>